<evidence type="ECO:0000313" key="1">
    <source>
        <dbReference type="EMBL" id="VXD07531.1"/>
    </source>
</evidence>
<dbReference type="Proteomes" id="UP000432350">
    <property type="component" value="Unassembled WGS sequence"/>
</dbReference>
<gene>
    <name evidence="1" type="ORF">SPHINGO8BC_90021</name>
</gene>
<sequence length="47" mass="5470">MLLQDFLDTIFPLAQKIDLKQHDVLFSVKLQSLKTVLLYHILSSQKV</sequence>
<protein>
    <recommendedName>
        <fullName evidence="3">Transposase</fullName>
    </recommendedName>
</protein>
<organism evidence="1 2">
    <name type="scientific">Sphingobacterium multivorum</name>
    <dbReference type="NCBI Taxonomy" id="28454"/>
    <lineage>
        <taxon>Bacteria</taxon>
        <taxon>Pseudomonadati</taxon>
        <taxon>Bacteroidota</taxon>
        <taxon>Sphingobacteriia</taxon>
        <taxon>Sphingobacteriales</taxon>
        <taxon>Sphingobacteriaceae</taxon>
        <taxon>Sphingobacterium</taxon>
    </lineage>
</organism>
<accession>A0A654DQN4</accession>
<name>A0A654DQN4_SPHMU</name>
<dbReference type="EMBL" id="CABWMV010000028">
    <property type="protein sequence ID" value="VXD07531.1"/>
    <property type="molecule type" value="Genomic_DNA"/>
</dbReference>
<proteinExistence type="predicted"/>
<dbReference type="AlphaFoldDB" id="A0A654DQN4"/>
<reference evidence="1 2" key="1">
    <citation type="submission" date="2019-10" db="EMBL/GenBank/DDBJ databases">
        <authorList>
            <person name="Karimi E."/>
        </authorList>
    </citation>
    <scope>NUCLEOTIDE SEQUENCE [LARGE SCALE GENOMIC DNA]</scope>
    <source>
        <strain evidence="1">Sphingobacterium sp. 8BC</strain>
    </source>
</reference>
<evidence type="ECO:0000313" key="2">
    <source>
        <dbReference type="Proteomes" id="UP000432350"/>
    </source>
</evidence>
<evidence type="ECO:0008006" key="3">
    <source>
        <dbReference type="Google" id="ProtNLM"/>
    </source>
</evidence>